<dbReference type="RefSeq" id="WP_147113253.1">
    <property type="nucleotide sequence ID" value="NZ_BJVJ01000072.1"/>
</dbReference>
<name>A0A511DMJ1_9PSEU</name>
<dbReference type="AlphaFoldDB" id="A0A511DMJ1"/>
<comment type="caution">
    <text evidence="3">The sequence shown here is derived from an EMBL/GenBank/DDBJ whole genome shotgun (WGS) entry which is preliminary data.</text>
</comment>
<protein>
    <submittedName>
        <fullName evidence="3">AMP-dependent acyl-CoA synthetase</fullName>
    </submittedName>
</protein>
<proteinExistence type="predicted"/>
<dbReference type="Pfam" id="PF13193">
    <property type="entry name" value="AMP-binding_C"/>
    <property type="match status" value="1"/>
</dbReference>
<dbReference type="Gene3D" id="3.40.50.12780">
    <property type="entry name" value="N-terminal domain of ligase-like"/>
    <property type="match status" value="1"/>
</dbReference>
<accession>A0A511DMJ1</accession>
<feature type="domain" description="AMP-dependent synthetase/ligase" evidence="1">
    <location>
        <begin position="8"/>
        <end position="348"/>
    </location>
</feature>
<dbReference type="InterPro" id="IPR000873">
    <property type="entry name" value="AMP-dep_synth/lig_dom"/>
</dbReference>
<dbReference type="PROSITE" id="PS00455">
    <property type="entry name" value="AMP_BINDING"/>
    <property type="match status" value="1"/>
</dbReference>
<dbReference type="EMBL" id="BJVJ01000072">
    <property type="protein sequence ID" value="GEL26025.1"/>
    <property type="molecule type" value="Genomic_DNA"/>
</dbReference>
<dbReference type="Pfam" id="PF00501">
    <property type="entry name" value="AMP-binding"/>
    <property type="match status" value="1"/>
</dbReference>
<dbReference type="OrthoDB" id="9803968at2"/>
<dbReference type="PANTHER" id="PTHR43201:SF32">
    <property type="entry name" value="2-SUCCINYLBENZOATE--COA LIGASE, CHLOROPLASTIC_PEROXISOMAL"/>
    <property type="match status" value="1"/>
</dbReference>
<dbReference type="InterPro" id="IPR045851">
    <property type="entry name" value="AMP-bd_C_sf"/>
</dbReference>
<gene>
    <name evidence="3" type="ORF">PSU4_49790</name>
</gene>
<dbReference type="Gene3D" id="3.30.300.30">
    <property type="match status" value="1"/>
</dbReference>
<organism evidence="3 4">
    <name type="scientific">Pseudonocardia sulfidoxydans NBRC 16205</name>
    <dbReference type="NCBI Taxonomy" id="1223511"/>
    <lineage>
        <taxon>Bacteria</taxon>
        <taxon>Bacillati</taxon>
        <taxon>Actinomycetota</taxon>
        <taxon>Actinomycetes</taxon>
        <taxon>Pseudonocardiales</taxon>
        <taxon>Pseudonocardiaceae</taxon>
        <taxon>Pseudonocardia</taxon>
    </lineage>
</organism>
<evidence type="ECO:0000259" key="1">
    <source>
        <dbReference type="Pfam" id="PF00501"/>
    </source>
</evidence>
<dbReference type="SUPFAM" id="SSF56801">
    <property type="entry name" value="Acetyl-CoA synthetase-like"/>
    <property type="match status" value="1"/>
</dbReference>
<sequence length="500" mass="53785">MQIGDLIRRAGRQYGAAPALVDGERVVSFAEFDELTDRLGHALLARGLEPGDRVAVLLPNGIDGVVVYYALAKSGLVRVPLNARETPHELAFKIDDSQARAFVGTGQPPAPVEIVLTDIAGMIADAPAGPCDVRRDPDAPLRLAYTGGTTGTPKAVVLTTRSELAEVDNFLVDLLPNLRPDSVMLHAAPITHGSGAFFLPHLVKGAANVIVPKFSPAAFVEAAQKHRATTTFMVPTMIAMLLEDPALGDADLALERLCYGGAPIATTVLQRGIDVLGPVFTQLYGQAEAPLAITCLQPWEHTPSRLTSAGKPYTFVEVDIRSADGRSLGVDEVGEVLTRGPHTMDRYWRRPEATAETKEPDGWLHTGDIGRWDADGYLHLLDRRHDVIISGGFNVYPREVEDALLAHPAVVEAAVVGLPDEKWGERVTAAVVTRSAAEPEEIRAFCADRLAGFKRPKSVEIWSGLPTSPVGKSLRREVRDQMLAARAALAGARVNTEEDA</sequence>
<evidence type="ECO:0000259" key="2">
    <source>
        <dbReference type="Pfam" id="PF13193"/>
    </source>
</evidence>
<feature type="domain" description="AMP-binding enzyme C-terminal" evidence="2">
    <location>
        <begin position="399"/>
        <end position="472"/>
    </location>
</feature>
<evidence type="ECO:0000313" key="4">
    <source>
        <dbReference type="Proteomes" id="UP000321685"/>
    </source>
</evidence>
<dbReference type="Proteomes" id="UP000321685">
    <property type="component" value="Unassembled WGS sequence"/>
</dbReference>
<dbReference type="InterPro" id="IPR042099">
    <property type="entry name" value="ANL_N_sf"/>
</dbReference>
<dbReference type="InterPro" id="IPR020845">
    <property type="entry name" value="AMP-binding_CS"/>
</dbReference>
<reference evidence="3 4" key="1">
    <citation type="submission" date="2019-07" db="EMBL/GenBank/DDBJ databases">
        <title>Whole genome shotgun sequence of Pseudonocardia sulfidoxydans NBRC 16205.</title>
        <authorList>
            <person name="Hosoyama A."/>
            <person name="Uohara A."/>
            <person name="Ohji S."/>
            <person name="Ichikawa N."/>
        </authorList>
    </citation>
    <scope>NUCLEOTIDE SEQUENCE [LARGE SCALE GENOMIC DNA]</scope>
    <source>
        <strain evidence="3 4">NBRC 16205</strain>
    </source>
</reference>
<dbReference type="GO" id="GO:0031956">
    <property type="term" value="F:medium-chain fatty acid-CoA ligase activity"/>
    <property type="evidence" value="ECO:0007669"/>
    <property type="project" value="TreeGrafter"/>
</dbReference>
<keyword evidence="4" id="KW-1185">Reference proteome</keyword>
<dbReference type="InterPro" id="IPR025110">
    <property type="entry name" value="AMP-bd_C"/>
</dbReference>
<evidence type="ECO:0000313" key="3">
    <source>
        <dbReference type="EMBL" id="GEL26025.1"/>
    </source>
</evidence>
<dbReference type="GO" id="GO:0006631">
    <property type="term" value="P:fatty acid metabolic process"/>
    <property type="evidence" value="ECO:0007669"/>
    <property type="project" value="TreeGrafter"/>
</dbReference>
<dbReference type="PANTHER" id="PTHR43201">
    <property type="entry name" value="ACYL-COA SYNTHETASE"/>
    <property type="match status" value="1"/>
</dbReference>